<dbReference type="SUPFAM" id="SSF56935">
    <property type="entry name" value="Porins"/>
    <property type="match status" value="1"/>
</dbReference>
<keyword evidence="6 14" id="KW-0812">Transmembrane</keyword>
<dbReference type="InterPro" id="IPR036942">
    <property type="entry name" value="Beta-barrel_TonB_sf"/>
</dbReference>
<keyword evidence="4 14" id="KW-1134">Transmembrane beta strand</keyword>
<dbReference type="InterPro" id="IPR000531">
    <property type="entry name" value="Beta-barrel_TonB"/>
</dbReference>
<dbReference type="InterPro" id="IPR011662">
    <property type="entry name" value="Secretin/TonB_short_N"/>
</dbReference>
<keyword evidence="13 14" id="KW-0998">Cell outer membrane</keyword>
<gene>
    <name evidence="18" type="ORF">RR42_s1678</name>
</gene>
<dbReference type="InterPro" id="IPR039426">
    <property type="entry name" value="TonB-dep_rcpt-like"/>
</dbReference>
<dbReference type="SMART" id="SM00965">
    <property type="entry name" value="STN"/>
    <property type="match status" value="1"/>
</dbReference>
<dbReference type="AlphaFoldDB" id="A0A0C4YRL5"/>
<evidence type="ECO:0000256" key="9">
    <source>
        <dbReference type="ARBA" id="ARBA00023065"/>
    </source>
</evidence>
<evidence type="ECO:0000256" key="4">
    <source>
        <dbReference type="ARBA" id="ARBA00022452"/>
    </source>
</evidence>
<dbReference type="Gene3D" id="2.40.170.20">
    <property type="entry name" value="TonB-dependent receptor, beta-barrel domain"/>
    <property type="match status" value="1"/>
</dbReference>
<evidence type="ECO:0000256" key="14">
    <source>
        <dbReference type="PROSITE-ProRule" id="PRU01360"/>
    </source>
</evidence>
<evidence type="ECO:0000256" key="3">
    <source>
        <dbReference type="ARBA" id="ARBA00022448"/>
    </source>
</evidence>
<evidence type="ECO:0000256" key="15">
    <source>
        <dbReference type="PROSITE-ProRule" id="PRU10144"/>
    </source>
</evidence>
<keyword evidence="9" id="KW-0406">Ion transport</keyword>
<keyword evidence="19" id="KW-1185">Reference proteome</keyword>
<dbReference type="GO" id="GO:0038023">
    <property type="term" value="F:signaling receptor activity"/>
    <property type="evidence" value="ECO:0007669"/>
    <property type="project" value="InterPro"/>
</dbReference>
<dbReference type="PANTHER" id="PTHR32552:SF82">
    <property type="entry name" value="FCUA PROTEIN"/>
    <property type="match status" value="1"/>
</dbReference>
<evidence type="ECO:0000313" key="19">
    <source>
        <dbReference type="Proteomes" id="UP000031843"/>
    </source>
</evidence>
<evidence type="ECO:0000256" key="8">
    <source>
        <dbReference type="ARBA" id="ARBA00023004"/>
    </source>
</evidence>
<dbReference type="InterPro" id="IPR010917">
    <property type="entry name" value="TonB_rcpt_CS"/>
</dbReference>
<feature type="short sequence motif" description="TonB C-terminal box" evidence="15">
    <location>
        <begin position="781"/>
        <end position="798"/>
    </location>
</feature>
<evidence type="ECO:0000256" key="10">
    <source>
        <dbReference type="ARBA" id="ARBA00023077"/>
    </source>
</evidence>
<dbReference type="KEGG" id="cbw:RR42_s1678"/>
<sequence>MAPDAVLAQASPAVSQVVSHLVSPIASTGQARMFAIAPGPLYAVLNRFASVGGIDLSYDAALLGSAQSPGLNGIHTVPDGLRALLAGSGLEAVEMPGGGFSLRKAPAVSGTQAAPLLPTVTIFGAAAVASDLPPALAGEQIARGARLGLLGNIDIMDAPFSITSYTAKAIEDQQARTVGDMVAVDASVRYVSQPGGILDAFTIRGFPVGNGNFGEIAFDGMYGVASNYRVSTGYIERIELIKGPTAMLTGMAPSGSVGGGINIVPKRATGPDLTQVTADYAASSQLGGNLDVSRRFGAQRQFGIRVNGNYRAGDTNLDNQSRRAGAGALALDYQGERLRATLDFIDQQEKITAPSRLLHIVSGINVPDAPNGRRNVSQPWENSSIRDQSLLMRAEYDIGDKLTWFIAGGGGRTRVARLFAITPTIINEAGDVAVLDSNYKFNVARTTVDTGLRARFNTGAVSHHLSMLVSDYRDQLERGFNNATTTSLTNLYQPVSLPAQYIAAPAGVPKVSQTRLAGAALADTLSMLDKRVQLTLGLRHQQVMSDNFSTGGAIASHYGQGAWTPMLGLVVKPWQHVTLYANRAEGLSKGDTAPGSASNAGEVFAPYRSRQLEFGVKVEQGGIVATVSAFQISKASGQMSGARFAADGEQRNRGLEFGLYGEVVAGVRLLASATVLDARIARSGNPESAGKAAVGVPTLQANLGAEWDAGFVPGLTLAGGLAYTGRQYVDQANMQSIPHWTRVDIGARYRTTVARRQTTFRLNVRNVFDKHDWAAVDAYGGLAQAEPRTLLLSATMRF</sequence>
<evidence type="ECO:0000313" key="18">
    <source>
        <dbReference type="EMBL" id="AJG23266.1"/>
    </source>
</evidence>
<keyword evidence="11 14" id="KW-0472">Membrane</keyword>
<comment type="subcellular location">
    <subcellularLocation>
        <location evidence="1 14">Cell outer membrane</location>
        <topology evidence="1 14">Multi-pass membrane protein</topology>
    </subcellularLocation>
</comment>
<dbReference type="InterPro" id="IPR010105">
    <property type="entry name" value="TonB_sidphr_rcpt"/>
</dbReference>
<dbReference type="PROSITE" id="PS52016">
    <property type="entry name" value="TONB_DEPENDENT_REC_3"/>
    <property type="match status" value="1"/>
</dbReference>
<keyword evidence="7" id="KW-0732">Signal</keyword>
<dbReference type="Pfam" id="PF07715">
    <property type="entry name" value="Plug"/>
    <property type="match status" value="1"/>
</dbReference>
<dbReference type="Gene3D" id="2.170.130.10">
    <property type="entry name" value="TonB-dependent receptor, plug domain"/>
    <property type="match status" value="1"/>
</dbReference>
<proteinExistence type="inferred from homology"/>
<dbReference type="PANTHER" id="PTHR32552">
    <property type="entry name" value="FERRICHROME IRON RECEPTOR-RELATED"/>
    <property type="match status" value="1"/>
</dbReference>
<dbReference type="CDD" id="cd01347">
    <property type="entry name" value="ligand_gated_channel"/>
    <property type="match status" value="1"/>
</dbReference>
<dbReference type="GO" id="GO:0015891">
    <property type="term" value="P:siderophore transport"/>
    <property type="evidence" value="ECO:0007669"/>
    <property type="project" value="InterPro"/>
</dbReference>
<feature type="domain" description="Secretin/TonB short N-terminal" evidence="17">
    <location>
        <begin position="54"/>
        <end position="105"/>
    </location>
</feature>
<organism evidence="18 19">
    <name type="scientific">Cupriavidus basilensis</name>
    <dbReference type="NCBI Taxonomy" id="68895"/>
    <lineage>
        <taxon>Bacteria</taxon>
        <taxon>Pseudomonadati</taxon>
        <taxon>Pseudomonadota</taxon>
        <taxon>Betaproteobacteria</taxon>
        <taxon>Burkholderiales</taxon>
        <taxon>Burkholderiaceae</taxon>
        <taxon>Cupriavidus</taxon>
    </lineage>
</organism>
<evidence type="ECO:0000259" key="17">
    <source>
        <dbReference type="SMART" id="SM00965"/>
    </source>
</evidence>
<evidence type="ECO:0000256" key="1">
    <source>
        <dbReference type="ARBA" id="ARBA00004571"/>
    </source>
</evidence>
<name>A0A0C4YRL5_9BURK</name>
<keyword evidence="3 14" id="KW-0813">Transport</keyword>
<dbReference type="InterPro" id="IPR037066">
    <property type="entry name" value="Plug_dom_sf"/>
</dbReference>
<comment type="similarity">
    <text evidence="2 14 16">Belongs to the TonB-dependent receptor family.</text>
</comment>
<evidence type="ECO:0000256" key="5">
    <source>
        <dbReference type="ARBA" id="ARBA00022496"/>
    </source>
</evidence>
<evidence type="ECO:0000256" key="2">
    <source>
        <dbReference type="ARBA" id="ARBA00009810"/>
    </source>
</evidence>
<dbReference type="Gene3D" id="3.55.50.30">
    <property type="match status" value="1"/>
</dbReference>
<keyword evidence="10 16" id="KW-0798">TonB box</keyword>
<evidence type="ECO:0000256" key="12">
    <source>
        <dbReference type="ARBA" id="ARBA00023170"/>
    </source>
</evidence>
<evidence type="ECO:0000256" key="13">
    <source>
        <dbReference type="ARBA" id="ARBA00023237"/>
    </source>
</evidence>
<evidence type="ECO:0000256" key="7">
    <source>
        <dbReference type="ARBA" id="ARBA00022729"/>
    </source>
</evidence>
<keyword evidence="12 18" id="KW-0675">Receptor</keyword>
<dbReference type="Pfam" id="PF00593">
    <property type="entry name" value="TonB_dep_Rec_b-barrel"/>
    <property type="match status" value="1"/>
</dbReference>
<evidence type="ECO:0000256" key="6">
    <source>
        <dbReference type="ARBA" id="ARBA00022692"/>
    </source>
</evidence>
<reference evidence="18 19" key="1">
    <citation type="journal article" date="2015" name="Genome Announc.">
        <title>Complete Genome Sequence of Cupriavidus basilensis 4G11, Isolated from the Oak Ridge Field Research Center Site.</title>
        <authorList>
            <person name="Ray J."/>
            <person name="Waters R.J."/>
            <person name="Skerker J.M."/>
            <person name="Kuehl J.V."/>
            <person name="Price M.N."/>
            <person name="Huang J."/>
            <person name="Chakraborty R."/>
            <person name="Arkin A.P."/>
            <person name="Deutschbauer A."/>
        </authorList>
    </citation>
    <scope>NUCLEOTIDE SEQUENCE [LARGE SCALE GENOMIC DNA]</scope>
    <source>
        <strain evidence="18">4G11</strain>
    </source>
</reference>
<dbReference type="InterPro" id="IPR012910">
    <property type="entry name" value="Plug_dom"/>
</dbReference>
<dbReference type="EMBL" id="CP010537">
    <property type="protein sequence ID" value="AJG23266.1"/>
    <property type="molecule type" value="Genomic_DNA"/>
</dbReference>
<dbReference type="STRING" id="68895.RR42_s1678"/>
<keyword evidence="5" id="KW-0410">Iron transport</keyword>
<dbReference type="Proteomes" id="UP000031843">
    <property type="component" value="Chromosome secondary"/>
</dbReference>
<accession>A0A0C4YRL5</accession>
<evidence type="ECO:0000256" key="11">
    <source>
        <dbReference type="ARBA" id="ARBA00023136"/>
    </source>
</evidence>
<dbReference type="GO" id="GO:0009279">
    <property type="term" value="C:cell outer membrane"/>
    <property type="evidence" value="ECO:0007669"/>
    <property type="project" value="UniProtKB-SubCell"/>
</dbReference>
<protein>
    <submittedName>
        <fullName evidence="18">Ferrichrome-iron receptor</fullName>
    </submittedName>
</protein>
<dbReference type="NCBIfam" id="TIGR01783">
    <property type="entry name" value="TonB-siderophor"/>
    <property type="match status" value="1"/>
</dbReference>
<keyword evidence="8" id="KW-0408">Iron</keyword>
<dbReference type="GO" id="GO:0015344">
    <property type="term" value="F:siderophore uptake transmembrane transporter activity"/>
    <property type="evidence" value="ECO:0007669"/>
    <property type="project" value="TreeGrafter"/>
</dbReference>
<dbReference type="PROSITE" id="PS01156">
    <property type="entry name" value="TONB_DEPENDENT_REC_2"/>
    <property type="match status" value="1"/>
</dbReference>
<evidence type="ECO:0000256" key="16">
    <source>
        <dbReference type="RuleBase" id="RU003357"/>
    </source>
</evidence>